<feature type="compositionally biased region" description="Acidic residues" evidence="2">
    <location>
        <begin position="43"/>
        <end position="56"/>
    </location>
</feature>
<evidence type="ECO:0000256" key="2">
    <source>
        <dbReference type="SAM" id="MobiDB-lite"/>
    </source>
</evidence>
<keyword evidence="3" id="KW-0472">Membrane</keyword>
<name>A0AA85J7D8_TRIRE</name>
<evidence type="ECO:0000256" key="3">
    <source>
        <dbReference type="SAM" id="Phobius"/>
    </source>
</evidence>
<reference evidence="5" key="2">
    <citation type="submission" date="2023-11" db="UniProtKB">
        <authorList>
            <consortium name="WormBaseParasite"/>
        </authorList>
    </citation>
    <scope>IDENTIFICATION</scope>
</reference>
<dbReference type="PANTHER" id="PTHR13456:SF0">
    <property type="entry name" value="UPF0729 PROTEIN C18ORF32"/>
    <property type="match status" value="1"/>
</dbReference>
<organism evidence="4 5">
    <name type="scientific">Trichobilharzia regenti</name>
    <name type="common">Nasal bird schistosome</name>
    <dbReference type="NCBI Taxonomy" id="157069"/>
    <lineage>
        <taxon>Eukaryota</taxon>
        <taxon>Metazoa</taxon>
        <taxon>Spiralia</taxon>
        <taxon>Lophotrochozoa</taxon>
        <taxon>Platyhelminthes</taxon>
        <taxon>Trematoda</taxon>
        <taxon>Digenea</taxon>
        <taxon>Strigeidida</taxon>
        <taxon>Schistosomatoidea</taxon>
        <taxon>Schistosomatidae</taxon>
        <taxon>Trichobilharzia</taxon>
    </lineage>
</organism>
<evidence type="ECO:0000313" key="5">
    <source>
        <dbReference type="WBParaSite" id="TREG1_135150.1"/>
    </source>
</evidence>
<dbReference type="Proteomes" id="UP000050795">
    <property type="component" value="Unassembled WGS sequence"/>
</dbReference>
<proteinExistence type="inferred from homology"/>
<dbReference type="InterPro" id="IPR026776">
    <property type="entry name" value="UPF0729_C18orf32-like"/>
</dbReference>
<dbReference type="PANTHER" id="PTHR13456">
    <property type="entry name" value="UPF0729 PROTEIN C18ORF32"/>
    <property type="match status" value="1"/>
</dbReference>
<accession>A0AA85J7D8</accession>
<keyword evidence="3" id="KW-0812">Transmembrane</keyword>
<keyword evidence="4" id="KW-1185">Reference proteome</keyword>
<reference evidence="4" key="1">
    <citation type="submission" date="2022-06" db="EMBL/GenBank/DDBJ databases">
        <authorList>
            <person name="Berger JAMES D."/>
            <person name="Berger JAMES D."/>
        </authorList>
    </citation>
    <scope>NUCLEOTIDE SEQUENCE [LARGE SCALE GENOMIC DNA]</scope>
</reference>
<keyword evidence="3" id="KW-1133">Transmembrane helix</keyword>
<protein>
    <submittedName>
        <fullName evidence="5">Uncharacterized protein</fullName>
    </submittedName>
</protein>
<comment type="similarity">
    <text evidence="1">Belongs to the UPF0729 family.</text>
</comment>
<sequence>MVCIPCIVIPVILWILHRLLYPVIYFFIPSLKCSQEVERGEEPREEIDEDSPENELTDQQTPTSKEKSD</sequence>
<feature type="transmembrane region" description="Helical" evidence="3">
    <location>
        <begin position="7"/>
        <end position="28"/>
    </location>
</feature>
<evidence type="ECO:0000256" key="1">
    <source>
        <dbReference type="ARBA" id="ARBA00007959"/>
    </source>
</evidence>
<dbReference type="WBParaSite" id="TREG1_135150.1">
    <property type="protein sequence ID" value="TREG1_135150.1"/>
    <property type="gene ID" value="TREG1_135150"/>
</dbReference>
<evidence type="ECO:0000313" key="4">
    <source>
        <dbReference type="Proteomes" id="UP000050795"/>
    </source>
</evidence>
<feature type="region of interest" description="Disordered" evidence="2">
    <location>
        <begin position="35"/>
        <end position="69"/>
    </location>
</feature>
<dbReference type="AlphaFoldDB" id="A0AA85J7D8"/>